<dbReference type="Proteomes" id="UP000008311">
    <property type="component" value="Unassembled WGS sequence"/>
</dbReference>
<dbReference type="PANTHER" id="PTHR35127:SF1">
    <property type="entry name" value="GENOME ASSEMBLY, CHROMOSOME: A10"/>
    <property type="match status" value="1"/>
</dbReference>
<sequence length="233" mass="26218">MASISIRCQHTSNFFSGNYSPPPDRNNAPVAPSSLAISRDFDVSKWKRWRICSSAASMKAIEKHRAIGSDDNNTSTRNNKATVVYEKLDKWMHSSVAEIVKNLKEAPLLVHVYDKDETTTALTTEKSVQVENWGAALEKWKKKEIPLPEGVIFVERLDEEDEEEKEQITRAWGVVVQGKEAECGPVCYLLKTSRVAGSGFGGMCCTHYCLMRVQSFRETALSQLKNCWLIQGQ</sequence>
<proteinExistence type="predicted"/>
<gene>
    <name evidence="2" type="ORF">RCOM_0690120</name>
</gene>
<feature type="domain" description="DUF7804" evidence="1">
    <location>
        <begin position="83"/>
        <end position="164"/>
    </location>
</feature>
<dbReference type="OrthoDB" id="2013011at2759"/>
<protein>
    <recommendedName>
        <fullName evidence="1">DUF7804 domain-containing protein</fullName>
    </recommendedName>
</protein>
<keyword evidence="3" id="KW-1185">Reference proteome</keyword>
<accession>B9S4G4</accession>
<dbReference type="OMA" id="RRSWVET"/>
<dbReference type="Pfam" id="PF25089">
    <property type="entry name" value="DUF7804"/>
    <property type="match status" value="1"/>
</dbReference>
<dbReference type="eggNOG" id="ENOG502S2AK">
    <property type="taxonomic scope" value="Eukaryota"/>
</dbReference>
<reference evidence="3" key="1">
    <citation type="journal article" date="2010" name="Nat. Biotechnol.">
        <title>Draft genome sequence of the oilseed species Ricinus communis.</title>
        <authorList>
            <person name="Chan A.P."/>
            <person name="Crabtree J."/>
            <person name="Zhao Q."/>
            <person name="Lorenzi H."/>
            <person name="Orvis J."/>
            <person name="Puiu D."/>
            <person name="Melake-Berhan A."/>
            <person name="Jones K.M."/>
            <person name="Redman J."/>
            <person name="Chen G."/>
            <person name="Cahoon E.B."/>
            <person name="Gedil M."/>
            <person name="Stanke M."/>
            <person name="Haas B.J."/>
            <person name="Wortman J.R."/>
            <person name="Fraser-Liggett C.M."/>
            <person name="Ravel J."/>
            <person name="Rabinowicz P.D."/>
        </authorList>
    </citation>
    <scope>NUCLEOTIDE SEQUENCE [LARGE SCALE GENOMIC DNA]</scope>
    <source>
        <strain evidence="3">cv. Hale</strain>
    </source>
</reference>
<dbReference type="PANTHER" id="PTHR35127">
    <property type="entry name" value="OS03G0736900 PROTEIN"/>
    <property type="match status" value="1"/>
</dbReference>
<dbReference type="InParanoid" id="B9S4G4"/>
<dbReference type="STRING" id="3988.B9S4G4"/>
<dbReference type="InterPro" id="IPR056706">
    <property type="entry name" value="DUF7804"/>
</dbReference>
<evidence type="ECO:0000313" key="3">
    <source>
        <dbReference type="Proteomes" id="UP000008311"/>
    </source>
</evidence>
<evidence type="ECO:0000259" key="1">
    <source>
        <dbReference type="Pfam" id="PF25089"/>
    </source>
</evidence>
<evidence type="ECO:0000313" key="2">
    <source>
        <dbReference type="EMBL" id="EEF41592.1"/>
    </source>
</evidence>
<dbReference type="FunCoup" id="B9S4G4">
    <property type="interactions" value="2"/>
</dbReference>
<dbReference type="AlphaFoldDB" id="B9S4G4"/>
<dbReference type="EMBL" id="EQ973864">
    <property type="protein sequence ID" value="EEF41592.1"/>
    <property type="molecule type" value="Genomic_DNA"/>
</dbReference>
<name>B9S4G4_RICCO</name>
<organism evidence="2 3">
    <name type="scientific">Ricinus communis</name>
    <name type="common">Castor bean</name>
    <dbReference type="NCBI Taxonomy" id="3988"/>
    <lineage>
        <taxon>Eukaryota</taxon>
        <taxon>Viridiplantae</taxon>
        <taxon>Streptophyta</taxon>
        <taxon>Embryophyta</taxon>
        <taxon>Tracheophyta</taxon>
        <taxon>Spermatophyta</taxon>
        <taxon>Magnoliopsida</taxon>
        <taxon>eudicotyledons</taxon>
        <taxon>Gunneridae</taxon>
        <taxon>Pentapetalae</taxon>
        <taxon>rosids</taxon>
        <taxon>fabids</taxon>
        <taxon>Malpighiales</taxon>
        <taxon>Euphorbiaceae</taxon>
        <taxon>Acalyphoideae</taxon>
        <taxon>Acalypheae</taxon>
        <taxon>Ricinus</taxon>
    </lineage>
</organism>
<dbReference type="KEGG" id="rcu:8276621"/>